<protein>
    <submittedName>
        <fullName evidence="2">Uncharacterized LOC100181624</fullName>
    </submittedName>
</protein>
<feature type="transmembrane region" description="Helical" evidence="1">
    <location>
        <begin position="39"/>
        <end position="58"/>
    </location>
</feature>
<reference evidence="2" key="2">
    <citation type="submission" date="2025-08" db="UniProtKB">
        <authorList>
            <consortium name="Ensembl"/>
        </authorList>
    </citation>
    <scope>IDENTIFICATION</scope>
</reference>
<sequence length="100" mass="11808">MFKNYTSRKEQQISYIKHRICSKNHQSSTGHKVNMNKPALLFLLVVGLLILTDTAAVGRLGRSRRRRWYWNQMPASAEDADARDRYSYYEVMQRLNEAEQ</sequence>
<dbReference type="GeneTree" id="ENSGT00530000065035"/>
<keyword evidence="1" id="KW-1133">Transmembrane helix</keyword>
<keyword evidence="3" id="KW-1185">Reference proteome</keyword>
<dbReference type="GeneID" id="100181624"/>
<keyword evidence="1" id="KW-0812">Transmembrane</keyword>
<dbReference type="Ensembl" id="ENSCINT00000027916.2">
    <property type="protein sequence ID" value="ENSCINP00000027670.2"/>
    <property type="gene ID" value="ENSCING00000014996.2"/>
</dbReference>
<dbReference type="RefSeq" id="XP_026694168.1">
    <property type="nucleotide sequence ID" value="XM_026838367.1"/>
</dbReference>
<evidence type="ECO:0000313" key="2">
    <source>
        <dbReference type="Ensembl" id="ENSCINP00000027670.2"/>
    </source>
</evidence>
<gene>
    <name evidence="2" type="primary">LOC100181624</name>
</gene>
<reference evidence="2" key="3">
    <citation type="submission" date="2025-09" db="UniProtKB">
        <authorList>
            <consortium name="Ensembl"/>
        </authorList>
    </citation>
    <scope>IDENTIFICATION</scope>
</reference>
<organism evidence="2 3">
    <name type="scientific">Ciona intestinalis</name>
    <name type="common">Transparent sea squirt</name>
    <name type="synonym">Ascidia intestinalis</name>
    <dbReference type="NCBI Taxonomy" id="7719"/>
    <lineage>
        <taxon>Eukaryota</taxon>
        <taxon>Metazoa</taxon>
        <taxon>Chordata</taxon>
        <taxon>Tunicata</taxon>
        <taxon>Ascidiacea</taxon>
        <taxon>Phlebobranchia</taxon>
        <taxon>Cionidae</taxon>
        <taxon>Ciona</taxon>
    </lineage>
</organism>
<dbReference type="AlphaFoldDB" id="F6VWF0"/>
<evidence type="ECO:0000313" key="3">
    <source>
        <dbReference type="Proteomes" id="UP000008144"/>
    </source>
</evidence>
<dbReference type="Proteomes" id="UP000008144">
    <property type="component" value="Unassembled WGS sequence"/>
</dbReference>
<keyword evidence="1" id="KW-0472">Membrane</keyword>
<name>F6VWF0_CIOIN</name>
<dbReference type="HOGENOM" id="CLU_180895_3_0_1"/>
<reference evidence="3" key="1">
    <citation type="journal article" date="2002" name="Science">
        <title>The draft genome of Ciona intestinalis: insights into chordate and vertebrate origins.</title>
        <authorList>
            <person name="Dehal P."/>
            <person name="Satou Y."/>
            <person name="Campbell R.K."/>
            <person name="Chapman J."/>
            <person name="Degnan B."/>
            <person name="De Tomaso A."/>
            <person name="Davidson B."/>
            <person name="Di Gregorio A."/>
            <person name="Gelpke M."/>
            <person name="Goodstein D.M."/>
            <person name="Harafuji N."/>
            <person name="Hastings K.E."/>
            <person name="Ho I."/>
            <person name="Hotta K."/>
            <person name="Huang W."/>
            <person name="Kawashima T."/>
            <person name="Lemaire P."/>
            <person name="Martinez D."/>
            <person name="Meinertzhagen I.A."/>
            <person name="Necula S."/>
            <person name="Nonaka M."/>
            <person name="Putnam N."/>
            <person name="Rash S."/>
            <person name="Saiga H."/>
            <person name="Satake M."/>
            <person name="Terry A."/>
            <person name="Yamada L."/>
            <person name="Wang H.G."/>
            <person name="Awazu S."/>
            <person name="Azumi K."/>
            <person name="Boore J."/>
            <person name="Branno M."/>
            <person name="Chin-Bow S."/>
            <person name="DeSantis R."/>
            <person name="Doyle S."/>
            <person name="Francino P."/>
            <person name="Keys D.N."/>
            <person name="Haga S."/>
            <person name="Hayashi H."/>
            <person name="Hino K."/>
            <person name="Imai K.S."/>
            <person name="Inaba K."/>
            <person name="Kano S."/>
            <person name="Kobayashi K."/>
            <person name="Kobayashi M."/>
            <person name="Lee B.I."/>
            <person name="Makabe K.W."/>
            <person name="Manohar C."/>
            <person name="Matassi G."/>
            <person name="Medina M."/>
            <person name="Mochizuki Y."/>
            <person name="Mount S."/>
            <person name="Morishita T."/>
            <person name="Miura S."/>
            <person name="Nakayama A."/>
            <person name="Nishizaka S."/>
            <person name="Nomoto H."/>
            <person name="Ohta F."/>
            <person name="Oishi K."/>
            <person name="Rigoutsos I."/>
            <person name="Sano M."/>
            <person name="Sasaki A."/>
            <person name="Sasakura Y."/>
            <person name="Shoguchi E."/>
            <person name="Shin-i T."/>
            <person name="Spagnuolo A."/>
            <person name="Stainier D."/>
            <person name="Suzuki M.M."/>
            <person name="Tassy O."/>
            <person name="Takatori N."/>
            <person name="Tokuoka M."/>
            <person name="Yagi K."/>
            <person name="Yoshizaki F."/>
            <person name="Wada S."/>
            <person name="Zhang C."/>
            <person name="Hyatt P.D."/>
            <person name="Larimer F."/>
            <person name="Detter C."/>
            <person name="Doggett N."/>
            <person name="Glavina T."/>
            <person name="Hawkins T."/>
            <person name="Richardson P."/>
            <person name="Lucas S."/>
            <person name="Kohara Y."/>
            <person name="Levine M."/>
            <person name="Satoh N."/>
            <person name="Rokhsar D.S."/>
        </authorList>
    </citation>
    <scope>NUCLEOTIDE SEQUENCE [LARGE SCALE GENOMIC DNA]</scope>
</reference>
<dbReference type="InParanoid" id="F6VWF0"/>
<accession>F6VWF0</accession>
<proteinExistence type="predicted"/>
<evidence type="ECO:0000256" key="1">
    <source>
        <dbReference type="SAM" id="Phobius"/>
    </source>
</evidence>